<accession>A0A1G7IR30</accession>
<keyword evidence="2" id="KW-1185">Reference proteome</keyword>
<dbReference type="AlphaFoldDB" id="A0A1G7IR30"/>
<dbReference type="Proteomes" id="UP000199072">
    <property type="component" value="Unassembled WGS sequence"/>
</dbReference>
<evidence type="ECO:0000313" key="2">
    <source>
        <dbReference type="Proteomes" id="UP000199072"/>
    </source>
</evidence>
<name>A0A1G7IR30_9SPHI</name>
<dbReference type="RefSeq" id="WP_091153308.1">
    <property type="nucleotide sequence ID" value="NZ_FNAI01000013.1"/>
</dbReference>
<protein>
    <submittedName>
        <fullName evidence="1">Uncharacterized protein</fullName>
    </submittedName>
</protein>
<evidence type="ECO:0000313" key="1">
    <source>
        <dbReference type="EMBL" id="SDF15147.1"/>
    </source>
</evidence>
<reference evidence="1 2" key="1">
    <citation type="submission" date="2016-10" db="EMBL/GenBank/DDBJ databases">
        <authorList>
            <person name="de Groot N.N."/>
        </authorList>
    </citation>
    <scope>NUCLEOTIDE SEQUENCE [LARGE SCALE GENOMIC DNA]</scope>
    <source>
        <strain evidence="1 2">47C3B</strain>
    </source>
</reference>
<gene>
    <name evidence="1" type="ORF">SAMN05216464_113130</name>
</gene>
<sequence length="394" mass="44904">MNKQNFEWFEGMIDQVLKPSGKYAEFGLANLSELVKWTKPECQKIEDYLKNDLLNSVDGDRRSIVTNYCNLITGFINKIYNNTNAAQGVNEQLTKVNEAILFNLSSLYTSVSNEYSEILGGSQQVPQNTIDDFVTQNYSRLDEIRILASKLNEQDRALFDVVINVLTEFFVKAAAAIPVTVKQLSFIVHIIELFGNHHNSDAESNSGESAYELYLKVNINDQHGISVLKSVTDIQLLQINLEENPSLLLRNLIKTYNGMITDNQYAFDDFNRSLKSWLLEYLSNELDYADHKFKAEKTVGHWNDTTLKGSLAKVLCHLSTDQLSLIIRAADDSHVISGKSLNMIFKTIVPFLSTEKKENISWESMRVKSYTGEDRDKEIAISALEKMIQHIREY</sequence>
<dbReference type="STRING" id="1391627.SAMN05216464_113130"/>
<dbReference type="OrthoDB" id="636834at2"/>
<organism evidence="1 2">
    <name type="scientific">Mucilaginibacter pineti</name>
    <dbReference type="NCBI Taxonomy" id="1391627"/>
    <lineage>
        <taxon>Bacteria</taxon>
        <taxon>Pseudomonadati</taxon>
        <taxon>Bacteroidota</taxon>
        <taxon>Sphingobacteriia</taxon>
        <taxon>Sphingobacteriales</taxon>
        <taxon>Sphingobacteriaceae</taxon>
        <taxon>Mucilaginibacter</taxon>
    </lineage>
</organism>
<dbReference type="EMBL" id="FNAI01000013">
    <property type="protein sequence ID" value="SDF15147.1"/>
    <property type="molecule type" value="Genomic_DNA"/>
</dbReference>
<proteinExistence type="predicted"/>